<dbReference type="EMBL" id="JABFCX010000003">
    <property type="protein sequence ID" value="NNU17458.1"/>
    <property type="molecule type" value="Genomic_DNA"/>
</dbReference>
<keyword evidence="3" id="KW-1185">Reference proteome</keyword>
<evidence type="ECO:0000256" key="1">
    <source>
        <dbReference type="SAM" id="Phobius"/>
    </source>
</evidence>
<evidence type="ECO:0000313" key="3">
    <source>
        <dbReference type="Proteomes" id="UP000536835"/>
    </source>
</evidence>
<keyword evidence="1" id="KW-0812">Transmembrane</keyword>
<dbReference type="RefSeq" id="WP_173200905.1">
    <property type="nucleotide sequence ID" value="NZ_JABFCX010000003.1"/>
</dbReference>
<gene>
    <name evidence="2" type="ORF">HK107_14085</name>
</gene>
<organism evidence="2 3">
    <name type="scientific">Parvularcula mediterranea</name>
    <dbReference type="NCBI Taxonomy" id="2732508"/>
    <lineage>
        <taxon>Bacteria</taxon>
        <taxon>Pseudomonadati</taxon>
        <taxon>Pseudomonadota</taxon>
        <taxon>Alphaproteobacteria</taxon>
        <taxon>Parvularculales</taxon>
        <taxon>Parvularculaceae</taxon>
        <taxon>Parvularcula</taxon>
    </lineage>
</organism>
<proteinExistence type="predicted"/>
<feature type="transmembrane region" description="Helical" evidence="1">
    <location>
        <begin position="54"/>
        <end position="77"/>
    </location>
</feature>
<keyword evidence="1" id="KW-1133">Transmembrane helix</keyword>
<sequence length="208" mass="23616">MRFEQAKKGNRVEIELGEASFRYKSKIEGEASDLRIEYADIPFDKSLLTDPAPVAWVSWLVAIMGAVFAVGSVFAIFSGDEVRADNGQSNLIVALIMLAIGAGRILWLRRKILTLHVFHGPLIRFTFLDDEKADEIIRTLEARRNEVVRRKHFVRHPEDSDEHWKANLAWLVDRDVITREEYDTALADLEKPAARVGFATERPDPSEG</sequence>
<accession>A0A7Y3RNR5</accession>
<evidence type="ECO:0000313" key="2">
    <source>
        <dbReference type="EMBL" id="NNU17458.1"/>
    </source>
</evidence>
<dbReference type="AlphaFoldDB" id="A0A7Y3RNR5"/>
<protein>
    <submittedName>
        <fullName evidence="2">Uncharacterized protein</fullName>
    </submittedName>
</protein>
<keyword evidence="1" id="KW-0472">Membrane</keyword>
<comment type="caution">
    <text evidence="2">The sequence shown here is derived from an EMBL/GenBank/DDBJ whole genome shotgun (WGS) entry which is preliminary data.</text>
</comment>
<feature type="transmembrane region" description="Helical" evidence="1">
    <location>
        <begin position="89"/>
        <end position="107"/>
    </location>
</feature>
<name>A0A7Y3RNR5_9PROT</name>
<reference evidence="2 3" key="1">
    <citation type="submission" date="2020-05" db="EMBL/GenBank/DDBJ databases">
        <title>Parvularcula mediterraneae sp. nov., isolated from polypropylene straw from shallow seawater of the seashore of Laganas in Zakynthos island, Greece.</title>
        <authorList>
            <person name="Szabo I."/>
            <person name="Al-Omari J."/>
            <person name="Rado J."/>
            <person name="Szerdahelyi G.S."/>
        </authorList>
    </citation>
    <scope>NUCLEOTIDE SEQUENCE [LARGE SCALE GENOMIC DNA]</scope>
    <source>
        <strain evidence="2 3">ZS-1/3</strain>
    </source>
</reference>
<dbReference type="Proteomes" id="UP000536835">
    <property type="component" value="Unassembled WGS sequence"/>
</dbReference>